<feature type="compositionally biased region" description="Polar residues" evidence="1">
    <location>
        <begin position="313"/>
        <end position="334"/>
    </location>
</feature>
<feature type="compositionally biased region" description="Basic and acidic residues" evidence="1">
    <location>
        <begin position="54"/>
        <end position="76"/>
    </location>
</feature>
<sequence>MEELREKLNALSWNDLRHEAKKHSVKAKGKKTELIESILKTIGDATEPTSQQTDVKRDEPNEFEHRQTPNEERSTKPTEATAEAVTSSGKIVETIEAEPAEDRSPAETNEAEPAVDKSPAETSEAEPAVDKSPVEIAEPVEKTNQVELPGVVSLETIETETVAAESLIVTNKLSEKETQEDEQTAKSEPSASPAKTNESILLEPLPVSQSPSKTDEPMEEAAQQTEQPTENQVRSEPFRNLESSQAGSEPQQMEQPIEVKEQFNESPAKVSETSPKAAEAMDASSPTEPEPSLSRLELQKEASECVVVAEMPSEQTLSETNGPKSANQSHNAEQYLSEDNDSNGALDTTYTKEDVNNSLLSQDISLPPVGESFLTEDNSPRPNISMKIPAMEQSQDEPMDTMDLIEEETINAMKSVEEAVQPEEAVKSEEPIENINQPAEAVELAATEEINQLVPNPDAPKESTLLYTSPSPFITKKSPAPFNRFAKQHQKEFNLMPSIWDTEAKLKELHAKNNSAIPSRIKQLASPKKLVSPKKALVERSIKLREEIPLEAQPRCSAIKQPNGSSQEKMEEIQNTLSPKKQCSITNQNIKDNEENVQFSPPKDPNVISFKFGSVDVNDIAKVQKPFSSVASSTKFVSRLKMPMPVYLDKRDVKQRTMSTCSPRLTVRTPPRFIRLATTPVMSHRLEKLATPKGQVPEFDSNSEDESGSLAKRYTPYSGRFEYKDTTNMNDKELQEYNMSKRQHQYQKQPY</sequence>
<feature type="region of interest" description="Disordered" evidence="1">
    <location>
        <begin position="691"/>
        <end position="713"/>
    </location>
</feature>
<dbReference type="WBParaSite" id="jg26137">
    <property type="protein sequence ID" value="jg26137"/>
    <property type="gene ID" value="jg26137"/>
</dbReference>
<feature type="region of interest" description="Disordered" evidence="1">
    <location>
        <begin position="454"/>
        <end position="473"/>
    </location>
</feature>
<dbReference type="Proteomes" id="UP000887574">
    <property type="component" value="Unplaced"/>
</dbReference>
<keyword evidence="2" id="KW-1185">Reference proteome</keyword>
<name>A0A915E4L6_9BILA</name>
<feature type="compositionally biased region" description="Low complexity" evidence="1">
    <location>
        <begin position="220"/>
        <end position="230"/>
    </location>
</feature>
<evidence type="ECO:0000256" key="1">
    <source>
        <dbReference type="SAM" id="MobiDB-lite"/>
    </source>
</evidence>
<feature type="compositionally biased region" description="Polar residues" evidence="1">
    <location>
        <begin position="241"/>
        <end position="254"/>
    </location>
</feature>
<dbReference type="AlphaFoldDB" id="A0A915E4L6"/>
<reference evidence="3" key="1">
    <citation type="submission" date="2022-11" db="UniProtKB">
        <authorList>
            <consortium name="WormBaseParasite"/>
        </authorList>
    </citation>
    <scope>IDENTIFICATION</scope>
</reference>
<organism evidence="2 3">
    <name type="scientific">Ditylenchus dipsaci</name>
    <dbReference type="NCBI Taxonomy" id="166011"/>
    <lineage>
        <taxon>Eukaryota</taxon>
        <taxon>Metazoa</taxon>
        <taxon>Ecdysozoa</taxon>
        <taxon>Nematoda</taxon>
        <taxon>Chromadorea</taxon>
        <taxon>Rhabditida</taxon>
        <taxon>Tylenchina</taxon>
        <taxon>Tylenchomorpha</taxon>
        <taxon>Sphaerularioidea</taxon>
        <taxon>Anguinidae</taxon>
        <taxon>Anguininae</taxon>
        <taxon>Ditylenchus</taxon>
    </lineage>
</organism>
<feature type="compositionally biased region" description="Polar residues" evidence="1">
    <location>
        <begin position="186"/>
        <end position="199"/>
    </location>
</feature>
<feature type="region of interest" description="Disordered" evidence="1">
    <location>
        <begin position="361"/>
        <end position="397"/>
    </location>
</feature>
<feature type="region of interest" description="Disordered" evidence="1">
    <location>
        <begin position="40"/>
        <end position="349"/>
    </location>
</feature>
<evidence type="ECO:0000313" key="2">
    <source>
        <dbReference type="Proteomes" id="UP000887574"/>
    </source>
</evidence>
<evidence type="ECO:0000313" key="3">
    <source>
        <dbReference type="WBParaSite" id="jg26137"/>
    </source>
</evidence>
<protein>
    <submittedName>
        <fullName evidence="3">SAP domain-containing protein</fullName>
    </submittedName>
</protein>
<proteinExistence type="predicted"/>
<accession>A0A915E4L6</accession>